<keyword evidence="3" id="KW-1185">Reference proteome</keyword>
<reference evidence="2 3" key="1">
    <citation type="submission" date="2023-05" db="EMBL/GenBank/DDBJ databases">
        <title>Novel species of genus Flectobacillus isolated from stream in China.</title>
        <authorList>
            <person name="Lu H."/>
        </authorList>
    </citation>
    <scope>NUCLEOTIDE SEQUENCE [LARGE SCALE GENOMIC DNA]</scope>
    <source>
        <strain evidence="2 3">KCTC 42575</strain>
    </source>
</reference>
<dbReference type="InterPro" id="IPR027417">
    <property type="entry name" value="P-loop_NTPase"/>
</dbReference>
<dbReference type="InterPro" id="IPR014555">
    <property type="entry name" value="RecF-like"/>
</dbReference>
<dbReference type="Pfam" id="PF13304">
    <property type="entry name" value="AAA_21"/>
    <property type="match status" value="1"/>
</dbReference>
<dbReference type="PANTHER" id="PTHR32182">
    <property type="entry name" value="DNA REPLICATION AND REPAIR PROTEIN RECF"/>
    <property type="match status" value="1"/>
</dbReference>
<feature type="domain" description="ATPase AAA-type core" evidence="1">
    <location>
        <begin position="23"/>
        <end position="307"/>
    </location>
</feature>
<dbReference type="PIRSF" id="PIRSF029347">
    <property type="entry name" value="RecF"/>
    <property type="match status" value="1"/>
</dbReference>
<organism evidence="2 3">
    <name type="scientific">Flectobacillus roseus</name>
    <dbReference type="NCBI Taxonomy" id="502259"/>
    <lineage>
        <taxon>Bacteria</taxon>
        <taxon>Pseudomonadati</taxon>
        <taxon>Bacteroidota</taxon>
        <taxon>Cytophagia</taxon>
        <taxon>Cytophagales</taxon>
        <taxon>Flectobacillaceae</taxon>
        <taxon>Flectobacillus</taxon>
    </lineage>
</organism>
<dbReference type="SUPFAM" id="SSF52540">
    <property type="entry name" value="P-loop containing nucleoside triphosphate hydrolases"/>
    <property type="match status" value="1"/>
</dbReference>
<evidence type="ECO:0000313" key="3">
    <source>
        <dbReference type="Proteomes" id="UP001236507"/>
    </source>
</evidence>
<dbReference type="InterPro" id="IPR003959">
    <property type="entry name" value="ATPase_AAA_core"/>
</dbReference>
<evidence type="ECO:0000259" key="1">
    <source>
        <dbReference type="Pfam" id="PF13304"/>
    </source>
</evidence>
<evidence type="ECO:0000313" key="2">
    <source>
        <dbReference type="EMBL" id="MDI9859038.1"/>
    </source>
</evidence>
<dbReference type="EMBL" id="JASHIF010000007">
    <property type="protein sequence ID" value="MDI9859038.1"/>
    <property type="molecule type" value="Genomic_DNA"/>
</dbReference>
<name>A0ABT6Y640_9BACT</name>
<dbReference type="Gene3D" id="3.40.50.300">
    <property type="entry name" value="P-loop containing nucleotide triphosphate hydrolases"/>
    <property type="match status" value="1"/>
</dbReference>
<dbReference type="Proteomes" id="UP001236507">
    <property type="component" value="Unassembled WGS sequence"/>
</dbReference>
<proteinExistence type="predicted"/>
<comment type="caution">
    <text evidence="2">The sequence shown here is derived from an EMBL/GenBank/DDBJ whole genome shotgun (WGS) entry which is preliminary data.</text>
</comment>
<accession>A0ABT6Y640</accession>
<dbReference type="PANTHER" id="PTHR32182:SF22">
    <property type="entry name" value="ATP-DEPENDENT ENDONUCLEASE, OLD FAMILY-RELATED"/>
    <property type="match status" value="1"/>
</dbReference>
<protein>
    <submittedName>
        <fullName evidence="2">AAA family ATPase</fullName>
    </submittedName>
</protein>
<dbReference type="RefSeq" id="WP_283344093.1">
    <property type="nucleotide sequence ID" value="NZ_JASHIF010000007.1"/>
</dbReference>
<sequence>MINRIEIQGFKSIQKMDLKLSSINILIGANGAGKSNFINFFKLLYQLYHQDLQNYVAEEAGAENILHLGLKYTEKLFGRIEFDSTNAYLFTLATNQQGSLYFQHESTQFHHGFPSWDEVALGKGYLESKLKDTEGARYRYVNTYMSSFRVFHFHDTSKTAKIKQKGSINDNRVLREDGGNLAAYLFYLQETSPRDFRKIENVIRTVAPYFEGFDLQPDKIRNDQIQLAWKQKRSDMTFFAMHLSDGTLRFMTLATLLLQPNLPKTIIIDEPELGLHPFAINKLAGLIKKASAQSQVIVSTQSTDLVDNFAPEDVIIVDRNQTDSAFKRLESSSLQNWLKNYTLGNLWHKNVIGGTP</sequence>
<gene>
    <name evidence="2" type="ORF">QM524_07460</name>
</gene>